<reference evidence="1 2" key="1">
    <citation type="journal article" date="2023" name="ISME J.">
        <title>Thermophilic Dehalococcoidia with unusual traits shed light on an unexpected past.</title>
        <authorList>
            <person name="Palmer M."/>
            <person name="Covington J.K."/>
            <person name="Zhou E.M."/>
            <person name="Thomas S.C."/>
            <person name="Habib N."/>
            <person name="Seymour C.O."/>
            <person name="Lai D."/>
            <person name="Johnston J."/>
            <person name="Hashimi A."/>
            <person name="Jiao J.Y."/>
            <person name="Muok A.R."/>
            <person name="Liu L."/>
            <person name="Xian W.D."/>
            <person name="Zhi X.Y."/>
            <person name="Li M.M."/>
            <person name="Silva L.P."/>
            <person name="Bowen B.P."/>
            <person name="Louie K."/>
            <person name="Briegel A."/>
            <person name="Pett-Ridge J."/>
            <person name="Weber P.K."/>
            <person name="Tocheva E.I."/>
            <person name="Woyke T."/>
            <person name="Northen T.R."/>
            <person name="Mayali X."/>
            <person name="Li W.J."/>
            <person name="Hedlund B.P."/>
        </authorList>
    </citation>
    <scope>NUCLEOTIDE SEQUENCE [LARGE SCALE GENOMIC DNA]</scope>
    <source>
        <strain evidence="1 2">YIM 72310</strain>
    </source>
</reference>
<protein>
    <submittedName>
        <fullName evidence="1">Uncharacterized protein</fullName>
    </submittedName>
</protein>
<accession>A0ABY7M8C0</accession>
<dbReference type="RefSeq" id="WP_270056408.1">
    <property type="nucleotide sequence ID" value="NZ_CP115149.1"/>
</dbReference>
<proteinExistence type="predicted"/>
<keyword evidence="2" id="KW-1185">Reference proteome</keyword>
<gene>
    <name evidence="1" type="ORF">O0235_14095</name>
</gene>
<evidence type="ECO:0000313" key="1">
    <source>
        <dbReference type="EMBL" id="WBL35883.1"/>
    </source>
</evidence>
<sequence length="44" mass="4572">MTSVYQRAGERGVSGSRPGYGCAGADPIAQPAATFRACVAWQAR</sequence>
<evidence type="ECO:0000313" key="2">
    <source>
        <dbReference type="Proteomes" id="UP001212803"/>
    </source>
</evidence>
<name>A0ABY7M8C0_9CHLR</name>
<dbReference type="Proteomes" id="UP001212803">
    <property type="component" value="Chromosome"/>
</dbReference>
<dbReference type="EMBL" id="CP115149">
    <property type="protein sequence ID" value="WBL35883.1"/>
    <property type="molecule type" value="Genomic_DNA"/>
</dbReference>
<organism evidence="1 2">
    <name type="scientific">Tepidiforma flava</name>
    <dbReference type="NCBI Taxonomy" id="3004094"/>
    <lineage>
        <taxon>Bacteria</taxon>
        <taxon>Bacillati</taxon>
        <taxon>Chloroflexota</taxon>
        <taxon>Tepidiformia</taxon>
        <taxon>Tepidiformales</taxon>
        <taxon>Tepidiformaceae</taxon>
        <taxon>Tepidiforma</taxon>
    </lineage>
</organism>